<dbReference type="Gene3D" id="2.60.40.1120">
    <property type="entry name" value="Carboxypeptidase-like, regulatory domain"/>
    <property type="match status" value="1"/>
</dbReference>
<evidence type="ECO:0000256" key="3">
    <source>
        <dbReference type="ARBA" id="ARBA00023180"/>
    </source>
</evidence>
<dbReference type="SUPFAM" id="SSF63501">
    <property type="entry name" value="Frizzled cysteine-rich domain"/>
    <property type="match status" value="1"/>
</dbReference>
<proteinExistence type="inferred from homology"/>
<dbReference type="GeneID" id="102733106"/>
<dbReference type="GO" id="GO:0006518">
    <property type="term" value="P:peptide metabolic process"/>
    <property type="evidence" value="ECO:0007669"/>
    <property type="project" value="TreeGrafter"/>
</dbReference>
<dbReference type="PANTHER" id="PTHR11532">
    <property type="entry name" value="PROTEASE M14 CARBOXYPEPTIDASE"/>
    <property type="match status" value="1"/>
</dbReference>
<comment type="function">
    <text evidence="4">Cleaves substrates with C-terminal arginine residues. Probably modulates the Wnt signaling pathway, by cleaving some undefined protein. May play a role in cleavage during prohormone processing.</text>
</comment>
<dbReference type="GO" id="GO:0016485">
    <property type="term" value="P:protein processing"/>
    <property type="evidence" value="ECO:0007669"/>
    <property type="project" value="TreeGrafter"/>
</dbReference>
<dbReference type="CDD" id="cd11308">
    <property type="entry name" value="Peptidase_M14NE-CP-C_like"/>
    <property type="match status" value="1"/>
</dbReference>
<dbReference type="SMART" id="SM00631">
    <property type="entry name" value="Zn_pept"/>
    <property type="match status" value="1"/>
</dbReference>
<dbReference type="Pfam" id="PF13620">
    <property type="entry name" value="CarboxypepD_reg"/>
    <property type="match status" value="1"/>
</dbReference>
<keyword evidence="3" id="KW-0325">Glycoprotein</keyword>
<dbReference type="GO" id="GO:0008270">
    <property type="term" value="F:zinc ion binding"/>
    <property type="evidence" value="ECO:0007669"/>
    <property type="project" value="InterPro"/>
</dbReference>
<dbReference type="InterPro" id="IPR050753">
    <property type="entry name" value="Peptidase_M14_domain"/>
</dbReference>
<feature type="domain" description="FZ" evidence="7">
    <location>
        <begin position="17"/>
        <end position="139"/>
    </location>
</feature>
<keyword evidence="9" id="KW-0378">Hydrolase</keyword>
<evidence type="ECO:0000256" key="2">
    <source>
        <dbReference type="ARBA" id="ARBA00023157"/>
    </source>
</evidence>
<dbReference type="Pfam" id="PF01392">
    <property type="entry name" value="Fz"/>
    <property type="match status" value="1"/>
</dbReference>
<feature type="compositionally biased region" description="Low complexity" evidence="6">
    <location>
        <begin position="361"/>
        <end position="370"/>
    </location>
</feature>
<comment type="caution">
    <text evidence="5">Lacks conserved residue(s) required for the propagation of feature annotation.</text>
</comment>
<dbReference type="InterPro" id="IPR008969">
    <property type="entry name" value="CarboxyPept-like_regulatory"/>
</dbReference>
<dbReference type="CTD" id="8532"/>
<dbReference type="Proteomes" id="UP000245341">
    <property type="component" value="Unplaced"/>
</dbReference>
<dbReference type="InterPro" id="IPR020067">
    <property type="entry name" value="Frizzled_dom"/>
</dbReference>
<feature type="region of interest" description="Disordered" evidence="6">
    <location>
        <begin position="361"/>
        <end position="404"/>
    </location>
</feature>
<keyword evidence="9" id="KW-0645">Protease</keyword>
<keyword evidence="8" id="KW-1185">Reference proteome</keyword>
<evidence type="ECO:0000256" key="1">
    <source>
        <dbReference type="ARBA" id="ARBA00005988"/>
    </source>
</evidence>
<name>A0A7F8RQ83_LEPWE</name>
<evidence type="ECO:0000256" key="4">
    <source>
        <dbReference type="ARBA" id="ARBA00057799"/>
    </source>
</evidence>
<dbReference type="KEGG" id="lww:102733106"/>
<evidence type="ECO:0000256" key="5">
    <source>
        <dbReference type="PROSITE-ProRule" id="PRU00090"/>
    </source>
</evidence>
<evidence type="ECO:0000256" key="6">
    <source>
        <dbReference type="SAM" id="MobiDB-lite"/>
    </source>
</evidence>
<dbReference type="SUPFAM" id="SSF49464">
    <property type="entry name" value="Carboxypeptidase regulatory domain-like"/>
    <property type="match status" value="1"/>
</dbReference>
<dbReference type="Gene3D" id="3.40.630.10">
    <property type="entry name" value="Zn peptidases"/>
    <property type="match status" value="1"/>
</dbReference>
<evidence type="ECO:0000313" key="8">
    <source>
        <dbReference type="Proteomes" id="UP000245341"/>
    </source>
</evidence>
<dbReference type="FunFam" id="1.10.2000.10:FF:000012">
    <property type="entry name" value="Carboxypeptidase Z"/>
    <property type="match status" value="1"/>
</dbReference>
<dbReference type="PANTHER" id="PTHR11532:SF63">
    <property type="entry name" value="CARBOXYPEPTIDASE Z"/>
    <property type="match status" value="1"/>
</dbReference>
<dbReference type="SUPFAM" id="SSF53187">
    <property type="entry name" value="Zn-dependent exopeptidases"/>
    <property type="match status" value="1"/>
</dbReference>
<dbReference type="PROSITE" id="PS50038">
    <property type="entry name" value="FZ"/>
    <property type="match status" value="1"/>
</dbReference>
<evidence type="ECO:0000313" key="9">
    <source>
        <dbReference type="RefSeq" id="XP_030895013.1"/>
    </source>
</evidence>
<gene>
    <name evidence="9" type="primary">CPZ</name>
</gene>
<dbReference type="GO" id="GO:0005615">
    <property type="term" value="C:extracellular space"/>
    <property type="evidence" value="ECO:0007669"/>
    <property type="project" value="TreeGrafter"/>
</dbReference>
<dbReference type="SMART" id="SM00063">
    <property type="entry name" value="FRI"/>
    <property type="match status" value="1"/>
</dbReference>
<reference evidence="9" key="1">
    <citation type="submission" date="2025-08" db="UniProtKB">
        <authorList>
            <consortium name="RefSeq"/>
        </authorList>
    </citation>
    <scope>IDENTIFICATION</scope>
    <source>
        <tissue evidence="9">Liver</tissue>
    </source>
</reference>
<sequence length="424" mass="47586">MRSLRAVELFRELNPQLPRATCVDMPLRTCSDVAYNQTTFPTLLEHRSREAVESSSEYILLSVLHHLLEGQCNPDLRLLGCAVLAPRCEGGRVRRPCRHVCEGLRAACRPAFDAIDMAWPYFLDCGRYFASVEEGCYDPLEKLRGRCEEEGEVGEGLEGGAANISSRQLFVGTGFWNFWNVHGCCCPGVQARRGPETWPPGAHVSLLEIGSFLTHRGAHRTERMSDFNYLHSNCFEITVELGCVKFPPEEALYTIWQHNKEPLLNFVEMVHRGIKGVVMDKFGKPVKNARILVKGIRHDITTAPDGDYWRLLPSGSHIVIAQAPGYSKVIKKVTIPARMKRAGRVDFILQPLGTGPKKLLLGLRRNGSGPRDPPGGASPYGEPEEPGWEPLGGRRQPSEGGSKPWWWSYFTSVSQHKPRWLLKY</sequence>
<dbReference type="FunFam" id="2.60.40.1120:FF:000010">
    <property type="entry name" value="Carboxypeptidase Z"/>
    <property type="match status" value="1"/>
</dbReference>
<dbReference type="RefSeq" id="XP_030895013.1">
    <property type="nucleotide sequence ID" value="XM_031039153.1"/>
</dbReference>
<organism evidence="8 9">
    <name type="scientific">Leptonychotes weddellii</name>
    <name type="common">Weddell seal</name>
    <name type="synonym">Otaria weddellii</name>
    <dbReference type="NCBI Taxonomy" id="9713"/>
    <lineage>
        <taxon>Eukaryota</taxon>
        <taxon>Metazoa</taxon>
        <taxon>Chordata</taxon>
        <taxon>Craniata</taxon>
        <taxon>Vertebrata</taxon>
        <taxon>Euteleostomi</taxon>
        <taxon>Mammalia</taxon>
        <taxon>Eutheria</taxon>
        <taxon>Laurasiatheria</taxon>
        <taxon>Carnivora</taxon>
        <taxon>Caniformia</taxon>
        <taxon>Pinnipedia</taxon>
        <taxon>Phocidae</taxon>
        <taxon>Monachinae</taxon>
        <taxon>Lobodontini</taxon>
        <taxon>Leptonychotes</taxon>
    </lineage>
</organism>
<keyword evidence="2 5" id="KW-1015">Disulfide bond</keyword>
<protein>
    <submittedName>
        <fullName evidence="9">Carboxypeptidase Z</fullName>
    </submittedName>
</protein>
<evidence type="ECO:0000259" key="7">
    <source>
        <dbReference type="PROSITE" id="PS50038"/>
    </source>
</evidence>
<dbReference type="Gene3D" id="1.10.2000.10">
    <property type="entry name" value="Frizzled cysteine-rich domain"/>
    <property type="match status" value="1"/>
</dbReference>
<keyword evidence="9" id="KW-0121">Carboxypeptidase</keyword>
<dbReference type="GO" id="GO:0004181">
    <property type="term" value="F:metallocarboxypeptidase activity"/>
    <property type="evidence" value="ECO:0007669"/>
    <property type="project" value="InterPro"/>
</dbReference>
<dbReference type="AlphaFoldDB" id="A0A7F8RQ83"/>
<feature type="disulfide bond" evidence="5">
    <location>
        <begin position="101"/>
        <end position="125"/>
    </location>
</feature>
<dbReference type="OrthoDB" id="10249045at2759"/>
<accession>A0A7F8RQ83</accession>
<dbReference type="InterPro" id="IPR036790">
    <property type="entry name" value="Frizzled_dom_sf"/>
</dbReference>
<comment type="similarity">
    <text evidence="1">Belongs to the peptidase M14 family.</text>
</comment>
<dbReference type="InterPro" id="IPR000834">
    <property type="entry name" value="Peptidase_M14"/>
</dbReference>